<evidence type="ECO:0000313" key="3">
    <source>
        <dbReference type="Proteomes" id="UP000092607"/>
    </source>
</evidence>
<dbReference type="InterPro" id="IPR010982">
    <property type="entry name" value="Lambda_DNA-bd_dom_sf"/>
</dbReference>
<gene>
    <name evidence="2" type="ORF">A9309_04220</name>
</gene>
<proteinExistence type="predicted"/>
<dbReference type="Proteomes" id="UP000092607">
    <property type="component" value="Unassembled WGS sequence"/>
</dbReference>
<evidence type="ECO:0000313" key="2">
    <source>
        <dbReference type="EMBL" id="OBX64718.1"/>
    </source>
</evidence>
<evidence type="ECO:0000259" key="1">
    <source>
        <dbReference type="PROSITE" id="PS50943"/>
    </source>
</evidence>
<protein>
    <recommendedName>
        <fullName evidence="1">HTH cro/C1-type domain-containing protein</fullName>
    </recommendedName>
</protein>
<comment type="caution">
    <text evidence="2">The sequence shown here is derived from an EMBL/GenBank/DDBJ whole genome shotgun (WGS) entry which is preliminary data.</text>
</comment>
<sequence length="263" mass="29603">MDTLREDIAIRLIEERTRLGYSQSDMARLLDISTETLRRYEVGAREAGVEFLAKSAGLGVDVQYILTGVKSANAQMAEKSNQPLVHIASGGSANVINEVSGGVVNIATRNVTQVKAEVKPNEEHISQAQASVLKKLVDDIVKLEQAVKQKPKSHQAVWSALNAHCKVTRYLLIPFGDFEKAEKYLRMWIGRLNSAKKASKTDNSSWRNRKYAYIKINTKDTPEWLDEYMNKHFDTDSLTELDDEQLSKVYSAVASRKKRTKQS</sequence>
<reference evidence="2 3" key="1">
    <citation type="submission" date="2016-06" db="EMBL/GenBank/DDBJ databases">
        <title>Draft genome of Moraxella lacunata CCUG 57757A.</title>
        <authorList>
            <person name="Salva-Serra F."/>
            <person name="Engstrom-Jakobsson H."/>
            <person name="Thorell K."/>
            <person name="Gonzales-Siles L."/>
            <person name="Karlsson R."/>
            <person name="Boulund F."/>
            <person name="Engstrand L."/>
            <person name="Kristiansson E."/>
            <person name="Moore E."/>
        </authorList>
    </citation>
    <scope>NUCLEOTIDE SEQUENCE [LARGE SCALE GENOMIC DNA]</scope>
    <source>
        <strain evidence="2 3">CCUG 57757A</strain>
    </source>
</reference>
<name>A0A1B8Q4Y0_MORLA</name>
<feature type="domain" description="HTH cro/C1-type" evidence="1">
    <location>
        <begin position="12"/>
        <end position="65"/>
    </location>
</feature>
<dbReference type="InterPro" id="IPR018878">
    <property type="entry name" value="ORF6C_dom"/>
</dbReference>
<dbReference type="RefSeq" id="WP_065255178.1">
    <property type="nucleotide sequence ID" value="NZ_JARDJM010000006.1"/>
</dbReference>
<dbReference type="GO" id="GO:0003677">
    <property type="term" value="F:DNA binding"/>
    <property type="evidence" value="ECO:0007669"/>
    <property type="project" value="InterPro"/>
</dbReference>
<dbReference type="SUPFAM" id="SSF47413">
    <property type="entry name" value="lambda repressor-like DNA-binding domains"/>
    <property type="match status" value="1"/>
</dbReference>
<dbReference type="SMART" id="SM00530">
    <property type="entry name" value="HTH_XRE"/>
    <property type="match status" value="1"/>
</dbReference>
<dbReference type="Pfam" id="PF10552">
    <property type="entry name" value="ORF6C"/>
    <property type="match status" value="1"/>
</dbReference>
<dbReference type="OrthoDB" id="3196789at2"/>
<dbReference type="AlphaFoldDB" id="A0A1B8Q4Y0"/>
<organism evidence="2 3">
    <name type="scientific">Moraxella lacunata</name>
    <dbReference type="NCBI Taxonomy" id="477"/>
    <lineage>
        <taxon>Bacteria</taxon>
        <taxon>Pseudomonadati</taxon>
        <taxon>Pseudomonadota</taxon>
        <taxon>Gammaproteobacteria</taxon>
        <taxon>Moraxellales</taxon>
        <taxon>Moraxellaceae</taxon>
        <taxon>Moraxella</taxon>
    </lineage>
</organism>
<dbReference type="Pfam" id="PF01381">
    <property type="entry name" value="HTH_3"/>
    <property type="match status" value="1"/>
</dbReference>
<dbReference type="CDD" id="cd00093">
    <property type="entry name" value="HTH_XRE"/>
    <property type="match status" value="1"/>
</dbReference>
<dbReference type="PROSITE" id="PS50943">
    <property type="entry name" value="HTH_CROC1"/>
    <property type="match status" value="1"/>
</dbReference>
<dbReference type="Gene3D" id="1.10.260.40">
    <property type="entry name" value="lambda repressor-like DNA-binding domains"/>
    <property type="match status" value="1"/>
</dbReference>
<dbReference type="InterPro" id="IPR001387">
    <property type="entry name" value="Cro/C1-type_HTH"/>
</dbReference>
<dbReference type="EMBL" id="LZMS01000040">
    <property type="protein sequence ID" value="OBX64718.1"/>
    <property type="molecule type" value="Genomic_DNA"/>
</dbReference>
<accession>A0A1B8Q4Y0</accession>